<accession>K2PVH7</accession>
<evidence type="ECO:0000256" key="3">
    <source>
        <dbReference type="ARBA" id="ARBA00022679"/>
    </source>
</evidence>
<dbReference type="PANTHER" id="PTHR13693">
    <property type="entry name" value="CLASS II AMINOTRANSFERASE/8-AMINO-7-OXONONANOATE SYNTHASE"/>
    <property type="match status" value="1"/>
</dbReference>
<comment type="caution">
    <text evidence="6">The sequence shown here is derived from an EMBL/GenBank/DDBJ whole genome shotgun (WGS) entry which is preliminary data.</text>
</comment>
<reference evidence="6 7" key="1">
    <citation type="journal article" date="2012" name="J. Bacteriol.">
        <title>Genome Sequence of Galbibacter marinum Type Strain ck-I2-15.</title>
        <authorList>
            <person name="Lai Q."/>
            <person name="Li C."/>
            <person name="Shao Z."/>
        </authorList>
    </citation>
    <scope>NUCLEOTIDE SEQUENCE [LARGE SCALE GENOMIC DNA]</scope>
    <source>
        <strain evidence="7">ck-I2-15</strain>
    </source>
</reference>
<comment type="similarity">
    <text evidence="2">Belongs to the class-II pyridoxal-phosphate-dependent aminotransferase family. BioF subfamily.</text>
</comment>
<comment type="cofactor">
    <cofactor evidence="1">
        <name>pyridoxal 5'-phosphate</name>
        <dbReference type="ChEBI" id="CHEBI:597326"/>
    </cofactor>
</comment>
<dbReference type="SUPFAM" id="SSF53383">
    <property type="entry name" value="PLP-dependent transferases"/>
    <property type="match status" value="1"/>
</dbReference>
<feature type="domain" description="Aminotransferase class I/classII large" evidence="5">
    <location>
        <begin position="31"/>
        <end position="367"/>
    </location>
</feature>
<dbReference type="Pfam" id="PF00155">
    <property type="entry name" value="Aminotran_1_2"/>
    <property type="match status" value="1"/>
</dbReference>
<keyword evidence="7" id="KW-1185">Reference proteome</keyword>
<dbReference type="GO" id="GO:0009102">
    <property type="term" value="P:biotin biosynthetic process"/>
    <property type="evidence" value="ECO:0007669"/>
    <property type="project" value="TreeGrafter"/>
</dbReference>
<dbReference type="eggNOG" id="COG0156">
    <property type="taxonomic scope" value="Bacteria"/>
</dbReference>
<sequence length="377" mass="42319">MTAFPENLISKILKRKQENALRSLDSDHTRVDFSSNDYLGFSNVPLIQKDFEVSNGSTGSRLLTGNHDGFFSLEGLLSEFHRVEAALVFNSGYDANLGFFSAIPQRGDIVIYDAFSHASIRDGIQLCLAKSYKFKHNDLEDLKNVLNTHKFHLGNLYVVTESVFSMDGDSPDLQAMVELTERYGAYLIVDEAHGVGVFGEKGEGLVQSLNLQHRVFARIVTFGKALGCHGAAVLGSELLKVYLYNFARSFIFTTALSPHSIMVIEDRYSLLNQNSLDSFYKQQRAQLLRNIEFFKAELNSLGLDKENYVHSDSAIQCIIVPGNEEVKSVASTLQEAGFDVRPILSPTVPKDHERIRFCLHSFNTFDQITDVLKHLIY</sequence>
<dbReference type="InterPro" id="IPR050087">
    <property type="entry name" value="AON_synthase_class-II"/>
</dbReference>
<evidence type="ECO:0000259" key="5">
    <source>
        <dbReference type="Pfam" id="PF00155"/>
    </source>
</evidence>
<dbReference type="Gene3D" id="3.90.1150.10">
    <property type="entry name" value="Aspartate Aminotransferase, domain 1"/>
    <property type="match status" value="1"/>
</dbReference>
<dbReference type="InterPro" id="IPR015421">
    <property type="entry name" value="PyrdxlP-dep_Trfase_major"/>
</dbReference>
<name>K2PVH7_9FLAO</name>
<dbReference type="STRING" id="555500.I215_00685"/>
<dbReference type="GO" id="GO:0016740">
    <property type="term" value="F:transferase activity"/>
    <property type="evidence" value="ECO:0007669"/>
    <property type="project" value="UniProtKB-KW"/>
</dbReference>
<evidence type="ECO:0000256" key="2">
    <source>
        <dbReference type="ARBA" id="ARBA00010008"/>
    </source>
</evidence>
<keyword evidence="4" id="KW-0663">Pyridoxal phosphate</keyword>
<dbReference type="RefSeq" id="WP_008990014.1">
    <property type="nucleotide sequence ID" value="NZ_AMSG01000001.1"/>
</dbReference>
<dbReference type="InterPro" id="IPR015422">
    <property type="entry name" value="PyrdxlP-dep_Trfase_small"/>
</dbReference>
<protein>
    <submittedName>
        <fullName evidence="6">8-amino-7-oxononanoate synthase</fullName>
    </submittedName>
</protein>
<dbReference type="InterPro" id="IPR004839">
    <property type="entry name" value="Aminotransferase_I/II_large"/>
</dbReference>
<evidence type="ECO:0000256" key="1">
    <source>
        <dbReference type="ARBA" id="ARBA00001933"/>
    </source>
</evidence>
<keyword evidence="3" id="KW-0808">Transferase</keyword>
<dbReference type="EMBL" id="AMSG01000001">
    <property type="protein sequence ID" value="EKF56685.1"/>
    <property type="molecule type" value="Genomic_DNA"/>
</dbReference>
<gene>
    <name evidence="6" type="ORF">I215_00685</name>
</gene>
<dbReference type="PATRIC" id="fig|555500.3.peg.142"/>
<evidence type="ECO:0000313" key="7">
    <source>
        <dbReference type="Proteomes" id="UP000007364"/>
    </source>
</evidence>
<dbReference type="OrthoDB" id="9807157at2"/>
<dbReference type="GO" id="GO:0030170">
    <property type="term" value="F:pyridoxal phosphate binding"/>
    <property type="evidence" value="ECO:0007669"/>
    <property type="project" value="InterPro"/>
</dbReference>
<organism evidence="6 7">
    <name type="scientific">Galbibacter marinus</name>
    <dbReference type="NCBI Taxonomy" id="555500"/>
    <lineage>
        <taxon>Bacteria</taxon>
        <taxon>Pseudomonadati</taxon>
        <taxon>Bacteroidota</taxon>
        <taxon>Flavobacteriia</taxon>
        <taxon>Flavobacteriales</taxon>
        <taxon>Flavobacteriaceae</taxon>
        <taxon>Galbibacter</taxon>
    </lineage>
</organism>
<evidence type="ECO:0000256" key="4">
    <source>
        <dbReference type="ARBA" id="ARBA00022898"/>
    </source>
</evidence>
<dbReference type="InterPro" id="IPR015424">
    <property type="entry name" value="PyrdxlP-dep_Trfase"/>
</dbReference>
<dbReference type="Proteomes" id="UP000007364">
    <property type="component" value="Unassembled WGS sequence"/>
</dbReference>
<evidence type="ECO:0000313" key="6">
    <source>
        <dbReference type="EMBL" id="EKF56685.1"/>
    </source>
</evidence>
<dbReference type="PANTHER" id="PTHR13693:SF77">
    <property type="entry name" value="8-AMINO-7-OXONONANOATE SYNTHASE"/>
    <property type="match status" value="1"/>
</dbReference>
<dbReference type="AlphaFoldDB" id="K2PVH7"/>
<proteinExistence type="inferred from homology"/>
<dbReference type="Gene3D" id="3.40.640.10">
    <property type="entry name" value="Type I PLP-dependent aspartate aminotransferase-like (Major domain)"/>
    <property type="match status" value="1"/>
</dbReference>